<sequence>MASQSAKTLENQVERVATAVSFNSFDQEKKGDDLSQAQQLASEWVNGTAAEKRLVRKLDWRILPCCWVLYLLGFLDRANVGNAKTGGLEEDFGLTSSQYSIIVLVFFISYLVCEVPANMILTRVRPSVFLPGLGLVWGTFAALMGATQNWSQLAGMRFLLGVAEAGFAPGCAFFLSSWYRRYELATRFALLYTSVPIAGAISGLLAGVITQYMEGVSGLPGWRWLFILEGLASVVAAIVVFFLMPDYPSTSKRFLKEEEMMLACNRLAVDGIALTQGAGTKEIPHWVAFKMTVKDWRVWAQCLLFTLVTGSQTMQYFIPTLVGSFGWTGYVGQYHTIPSYMAALVYVVVCCWLADKYKTKWPFICGLSGIGCVLFIAVTASKDRMVQYVLTIFAFGTIYGCSPLVKTWLSDVIPQPAAKRAIAIALINSIGNASSIYSSWLWPKEDAPRYIPGFATTTSWLGVLCVLTLVFQYFFKKYPIEREDHATTMAAEIRARREAVEGANNA</sequence>
<proteinExistence type="predicted"/>
<evidence type="ECO:0000256" key="1">
    <source>
        <dbReference type="ARBA" id="ARBA00004141"/>
    </source>
</evidence>
<organism evidence="8 9">
    <name type="scientific">Corynespora cassiicola Philippines</name>
    <dbReference type="NCBI Taxonomy" id="1448308"/>
    <lineage>
        <taxon>Eukaryota</taxon>
        <taxon>Fungi</taxon>
        <taxon>Dikarya</taxon>
        <taxon>Ascomycota</taxon>
        <taxon>Pezizomycotina</taxon>
        <taxon>Dothideomycetes</taxon>
        <taxon>Pleosporomycetidae</taxon>
        <taxon>Pleosporales</taxon>
        <taxon>Corynesporascaceae</taxon>
        <taxon>Corynespora</taxon>
    </lineage>
</organism>
<dbReference type="InterPro" id="IPR011701">
    <property type="entry name" value="MFS"/>
</dbReference>
<reference evidence="8 9" key="1">
    <citation type="journal article" date="2018" name="Front. Microbiol.">
        <title>Genome-Wide Analysis of Corynespora cassiicola Leaf Fall Disease Putative Effectors.</title>
        <authorList>
            <person name="Lopez D."/>
            <person name="Ribeiro S."/>
            <person name="Label P."/>
            <person name="Fumanal B."/>
            <person name="Venisse J.S."/>
            <person name="Kohler A."/>
            <person name="de Oliveira R.R."/>
            <person name="Labutti K."/>
            <person name="Lipzen A."/>
            <person name="Lail K."/>
            <person name="Bauer D."/>
            <person name="Ohm R.A."/>
            <person name="Barry K.W."/>
            <person name="Spatafora J."/>
            <person name="Grigoriev I.V."/>
            <person name="Martin F.M."/>
            <person name="Pujade-Renaud V."/>
        </authorList>
    </citation>
    <scope>NUCLEOTIDE SEQUENCE [LARGE SCALE GENOMIC DNA]</scope>
    <source>
        <strain evidence="8 9">Philippines</strain>
    </source>
</reference>
<feature type="transmembrane region" description="Helical" evidence="6">
    <location>
        <begin position="421"/>
        <end position="442"/>
    </location>
</feature>
<feature type="transmembrane region" description="Helical" evidence="6">
    <location>
        <begin position="386"/>
        <end position="409"/>
    </location>
</feature>
<dbReference type="Gene3D" id="1.20.1250.20">
    <property type="entry name" value="MFS general substrate transporter like domains"/>
    <property type="match status" value="2"/>
</dbReference>
<feature type="domain" description="Major facilitator superfamily (MFS) profile" evidence="7">
    <location>
        <begin position="62"/>
        <end position="480"/>
    </location>
</feature>
<feature type="transmembrane region" description="Helical" evidence="6">
    <location>
        <begin position="62"/>
        <end position="79"/>
    </location>
</feature>
<dbReference type="FunFam" id="1.20.1250.20:FF:000394">
    <property type="entry name" value="MFS general substrate transporter"/>
    <property type="match status" value="1"/>
</dbReference>
<evidence type="ECO:0000256" key="6">
    <source>
        <dbReference type="SAM" id="Phobius"/>
    </source>
</evidence>
<evidence type="ECO:0000313" key="9">
    <source>
        <dbReference type="Proteomes" id="UP000240883"/>
    </source>
</evidence>
<evidence type="ECO:0000256" key="2">
    <source>
        <dbReference type="ARBA" id="ARBA00022448"/>
    </source>
</evidence>
<dbReference type="PANTHER" id="PTHR43791:SF38">
    <property type="entry name" value="MAJOR FACILITATOR SUPERFAMILY (MFS) PROFILE DOMAIN-CONTAINING PROTEIN"/>
    <property type="match status" value="1"/>
</dbReference>
<dbReference type="Proteomes" id="UP000240883">
    <property type="component" value="Unassembled WGS sequence"/>
</dbReference>
<keyword evidence="2" id="KW-0813">Transport</keyword>
<dbReference type="Pfam" id="PF07690">
    <property type="entry name" value="MFS_1"/>
    <property type="match status" value="1"/>
</dbReference>
<feature type="transmembrane region" description="Helical" evidence="6">
    <location>
        <begin position="158"/>
        <end position="178"/>
    </location>
</feature>
<feature type="transmembrane region" description="Helical" evidence="6">
    <location>
        <begin position="454"/>
        <end position="475"/>
    </location>
</feature>
<dbReference type="GO" id="GO:0016020">
    <property type="term" value="C:membrane"/>
    <property type="evidence" value="ECO:0007669"/>
    <property type="project" value="UniProtKB-SubCell"/>
</dbReference>
<accession>A0A2T2N2C2</accession>
<comment type="subcellular location">
    <subcellularLocation>
        <location evidence="1">Membrane</location>
        <topology evidence="1">Multi-pass membrane protein</topology>
    </subcellularLocation>
</comment>
<feature type="transmembrane region" description="Helical" evidence="6">
    <location>
        <begin position="337"/>
        <end position="354"/>
    </location>
</feature>
<keyword evidence="5 6" id="KW-0472">Membrane</keyword>
<name>A0A2T2N2C2_CORCC</name>
<dbReference type="InterPro" id="IPR020846">
    <property type="entry name" value="MFS_dom"/>
</dbReference>
<keyword evidence="9" id="KW-1185">Reference proteome</keyword>
<evidence type="ECO:0000256" key="5">
    <source>
        <dbReference type="ARBA" id="ARBA00023136"/>
    </source>
</evidence>
<protein>
    <submittedName>
        <fullName evidence="8">MFS general substrate transporter</fullName>
    </submittedName>
</protein>
<feature type="transmembrane region" description="Helical" evidence="6">
    <location>
        <begin position="224"/>
        <end position="244"/>
    </location>
</feature>
<dbReference type="FunFam" id="1.20.1250.20:FF:000057">
    <property type="entry name" value="MFS general substrate transporter"/>
    <property type="match status" value="1"/>
</dbReference>
<dbReference type="GO" id="GO:0022857">
    <property type="term" value="F:transmembrane transporter activity"/>
    <property type="evidence" value="ECO:0007669"/>
    <property type="project" value="InterPro"/>
</dbReference>
<feature type="transmembrane region" description="Helical" evidence="6">
    <location>
        <begin position="361"/>
        <end position="380"/>
    </location>
</feature>
<evidence type="ECO:0000256" key="3">
    <source>
        <dbReference type="ARBA" id="ARBA00022692"/>
    </source>
</evidence>
<dbReference type="PANTHER" id="PTHR43791">
    <property type="entry name" value="PERMEASE-RELATED"/>
    <property type="match status" value="1"/>
</dbReference>
<dbReference type="PROSITE" id="PS50850">
    <property type="entry name" value="MFS"/>
    <property type="match status" value="1"/>
</dbReference>
<feature type="transmembrane region" description="Helical" evidence="6">
    <location>
        <begin position="99"/>
        <end position="121"/>
    </location>
</feature>
<feature type="transmembrane region" description="Helical" evidence="6">
    <location>
        <begin position="298"/>
        <end position="317"/>
    </location>
</feature>
<dbReference type="InterPro" id="IPR036259">
    <property type="entry name" value="MFS_trans_sf"/>
</dbReference>
<keyword evidence="3 6" id="KW-0812">Transmembrane</keyword>
<dbReference type="OrthoDB" id="2962993at2759"/>
<evidence type="ECO:0000313" key="8">
    <source>
        <dbReference type="EMBL" id="PSN59396.1"/>
    </source>
</evidence>
<feature type="transmembrane region" description="Helical" evidence="6">
    <location>
        <begin position="190"/>
        <end position="212"/>
    </location>
</feature>
<feature type="transmembrane region" description="Helical" evidence="6">
    <location>
        <begin position="128"/>
        <end position="146"/>
    </location>
</feature>
<keyword evidence="4 6" id="KW-1133">Transmembrane helix</keyword>
<dbReference type="AlphaFoldDB" id="A0A2T2N2C2"/>
<evidence type="ECO:0000259" key="7">
    <source>
        <dbReference type="PROSITE" id="PS50850"/>
    </source>
</evidence>
<gene>
    <name evidence="8" type="ORF">BS50DRAFT_230804</name>
</gene>
<dbReference type="EMBL" id="KZ678156">
    <property type="protein sequence ID" value="PSN59396.1"/>
    <property type="molecule type" value="Genomic_DNA"/>
</dbReference>
<evidence type="ECO:0000256" key="4">
    <source>
        <dbReference type="ARBA" id="ARBA00022989"/>
    </source>
</evidence>
<dbReference type="SUPFAM" id="SSF103473">
    <property type="entry name" value="MFS general substrate transporter"/>
    <property type="match status" value="1"/>
</dbReference>